<comment type="caution">
    <text evidence="1">The sequence shown here is derived from an EMBL/GenBank/DDBJ whole genome shotgun (WGS) entry which is preliminary data.</text>
</comment>
<keyword evidence="2" id="KW-1185">Reference proteome</keyword>
<name>A0ACB8BLP8_9AGAM</name>
<evidence type="ECO:0000313" key="2">
    <source>
        <dbReference type="Proteomes" id="UP000790709"/>
    </source>
</evidence>
<evidence type="ECO:0000313" key="1">
    <source>
        <dbReference type="EMBL" id="KAH7926239.1"/>
    </source>
</evidence>
<sequence length="368" mass="40417">MNPFQMPRGFCIAQTFLIYYAAYSLTGVCAAFTFATAGSVLWPSSLFTTASSTLIWRKSYYLPILGFPLASIAAAVPVLLRYNAIQPTDDMHCDASHPIWGRFLGYAGITMLVSIPCFFLSAAAAYRVFRMHLNQQRSGERFKFSGEISGGVQTSRLGRSKSTNTLEFTSPLSSPHTKIPPSDDVDMDSGMHGTVVRSMDEETGETDDAHESCSPSHSRFPPSPIFASSSPSHTMSPRSAGQVFRWDMPKRGFDPTLETRVGSDIGHRPTNSLPLSADIEGISRGSQRHAPRSLAPAIWRLILFQMAFFIIQCLAALSTIIDVASNATTPTPFGTQHVALILAGWGPSFVFGHLPAVRRQLMFWRRPE</sequence>
<accession>A0ACB8BLP8</accession>
<protein>
    <submittedName>
        <fullName evidence="1">Uncharacterized protein</fullName>
    </submittedName>
</protein>
<reference evidence="1" key="1">
    <citation type="journal article" date="2021" name="New Phytol.">
        <title>Evolutionary innovations through gain and loss of genes in the ectomycorrhizal Boletales.</title>
        <authorList>
            <person name="Wu G."/>
            <person name="Miyauchi S."/>
            <person name="Morin E."/>
            <person name="Kuo A."/>
            <person name="Drula E."/>
            <person name="Varga T."/>
            <person name="Kohler A."/>
            <person name="Feng B."/>
            <person name="Cao Y."/>
            <person name="Lipzen A."/>
            <person name="Daum C."/>
            <person name="Hundley H."/>
            <person name="Pangilinan J."/>
            <person name="Johnson J."/>
            <person name="Barry K."/>
            <person name="LaButti K."/>
            <person name="Ng V."/>
            <person name="Ahrendt S."/>
            <person name="Min B."/>
            <person name="Choi I.G."/>
            <person name="Park H."/>
            <person name="Plett J.M."/>
            <person name="Magnuson J."/>
            <person name="Spatafora J.W."/>
            <person name="Nagy L.G."/>
            <person name="Henrissat B."/>
            <person name="Grigoriev I.V."/>
            <person name="Yang Z.L."/>
            <person name="Xu J."/>
            <person name="Martin F.M."/>
        </authorList>
    </citation>
    <scope>NUCLEOTIDE SEQUENCE</scope>
    <source>
        <strain evidence="1">KUC20120723A-06</strain>
    </source>
</reference>
<gene>
    <name evidence="1" type="ORF">BV22DRAFT_1009497</name>
</gene>
<organism evidence="1 2">
    <name type="scientific">Leucogyrophana mollusca</name>
    <dbReference type="NCBI Taxonomy" id="85980"/>
    <lineage>
        <taxon>Eukaryota</taxon>
        <taxon>Fungi</taxon>
        <taxon>Dikarya</taxon>
        <taxon>Basidiomycota</taxon>
        <taxon>Agaricomycotina</taxon>
        <taxon>Agaricomycetes</taxon>
        <taxon>Agaricomycetidae</taxon>
        <taxon>Boletales</taxon>
        <taxon>Boletales incertae sedis</taxon>
        <taxon>Leucogyrophana</taxon>
    </lineage>
</organism>
<dbReference type="EMBL" id="MU266386">
    <property type="protein sequence ID" value="KAH7926239.1"/>
    <property type="molecule type" value="Genomic_DNA"/>
</dbReference>
<dbReference type="Proteomes" id="UP000790709">
    <property type="component" value="Unassembled WGS sequence"/>
</dbReference>
<proteinExistence type="predicted"/>